<feature type="transmembrane region" description="Helical" evidence="10">
    <location>
        <begin position="154"/>
        <end position="174"/>
    </location>
</feature>
<dbReference type="InterPro" id="IPR002076">
    <property type="entry name" value="ELO_fam"/>
</dbReference>
<dbReference type="AlphaFoldDB" id="A0A7R9GDJ7"/>
<feature type="non-terminal residue" evidence="11">
    <location>
        <position position="1"/>
    </location>
</feature>
<evidence type="ECO:0000256" key="10">
    <source>
        <dbReference type="RuleBase" id="RU361115"/>
    </source>
</evidence>
<evidence type="ECO:0000256" key="4">
    <source>
        <dbReference type="ARBA" id="ARBA00022692"/>
    </source>
</evidence>
<keyword evidence="12" id="KW-1185">Reference proteome</keyword>
<keyword evidence="4 10" id="KW-0812">Transmembrane</keyword>
<proteinExistence type="inferred from homology"/>
<dbReference type="EMBL" id="OA882842">
    <property type="protein sequence ID" value="CAD7277131.1"/>
    <property type="molecule type" value="Genomic_DNA"/>
</dbReference>
<dbReference type="InterPro" id="IPR030457">
    <property type="entry name" value="ELO_CS"/>
</dbReference>
<keyword evidence="2 10" id="KW-0444">Lipid biosynthesis</keyword>
<keyword evidence="8 10" id="KW-0472">Membrane</keyword>
<evidence type="ECO:0000256" key="2">
    <source>
        <dbReference type="ARBA" id="ARBA00022516"/>
    </source>
</evidence>
<feature type="transmembrane region" description="Helical" evidence="10">
    <location>
        <begin position="437"/>
        <end position="457"/>
    </location>
</feature>
<keyword evidence="3 10" id="KW-0808">Transferase</keyword>
<gene>
    <name evidence="11" type="ORF">NMOB1V02_LOCUS4872</name>
</gene>
<evidence type="ECO:0000256" key="1">
    <source>
        <dbReference type="ARBA" id="ARBA00004141"/>
    </source>
</evidence>
<name>A0A7R9GDJ7_9CRUS</name>
<keyword evidence="7 10" id="KW-0443">Lipid metabolism</keyword>
<evidence type="ECO:0000313" key="11">
    <source>
        <dbReference type="EMBL" id="CAD7277131.1"/>
    </source>
</evidence>
<dbReference type="GO" id="GO:0030148">
    <property type="term" value="P:sphingolipid biosynthetic process"/>
    <property type="evidence" value="ECO:0007669"/>
    <property type="project" value="TreeGrafter"/>
</dbReference>
<dbReference type="GO" id="GO:0034625">
    <property type="term" value="P:fatty acid elongation, monounsaturated fatty acid"/>
    <property type="evidence" value="ECO:0007669"/>
    <property type="project" value="TreeGrafter"/>
</dbReference>
<feature type="transmembrane region" description="Helical" evidence="10">
    <location>
        <begin position="116"/>
        <end position="134"/>
    </location>
</feature>
<sequence length="487" mass="55195">RLSYLMRAMLFAVENTQTKLSNYRFFFDPVSGCWGFLFTVSKLVELGDTVFILLRKQPLIFLHWYHHVTVLIYCWLGHTTLSATGHCFGCMNFAVHSVMYSYYALKAAGVKVPTQVAFCITTAQLAQMVVGILANLVVLRQKLAGNVCHVSDTLMNLAFVMYFSYFLLFAKFYYEAYFCRNRSRVYNKDVSLMENHQKKKLTPSPDKNGIESQCVSSSPAVQKNFVGVPHHSAFDIIMKTSSSLSKENPLEAPLIFPFEDYYDQQTVLEFLQSYKIIPYGSVAVYLVFVFLGPVLMRNRPRFELKTPLLLWNVSLAVFSMFGTYRTAPTLYRLVQAGGLHAGICDNTYHHITVLLYCWEFNSQSSSIGLSCGSMNYSVHSLMYSYYALRAARIRMPTWVAVLITAGQMSQMVVGLFWNVVAIRFKYSARGCDVSDAGIVAGMVMYVSYFVLFANFFVHTYLRRDGKHSIAASSGKPKGALLVAKKEH</sequence>
<keyword evidence="6 10" id="KW-1133">Transmembrane helix</keyword>
<dbReference type="GO" id="GO:0009922">
    <property type="term" value="F:fatty acid elongase activity"/>
    <property type="evidence" value="ECO:0007669"/>
    <property type="project" value="UniProtKB-EC"/>
</dbReference>
<evidence type="ECO:0000256" key="8">
    <source>
        <dbReference type="ARBA" id="ARBA00023136"/>
    </source>
</evidence>
<dbReference type="Proteomes" id="UP000678499">
    <property type="component" value="Unassembled WGS sequence"/>
</dbReference>
<dbReference type="GO" id="GO:0042761">
    <property type="term" value="P:very long-chain fatty acid biosynthetic process"/>
    <property type="evidence" value="ECO:0007669"/>
    <property type="project" value="TreeGrafter"/>
</dbReference>
<evidence type="ECO:0000256" key="5">
    <source>
        <dbReference type="ARBA" id="ARBA00022832"/>
    </source>
</evidence>
<comment type="catalytic activity">
    <reaction evidence="10">
        <text>a very-long-chain acyl-CoA + malonyl-CoA + H(+) = a very-long-chain 3-oxoacyl-CoA + CO2 + CoA</text>
        <dbReference type="Rhea" id="RHEA:32727"/>
        <dbReference type="ChEBI" id="CHEBI:15378"/>
        <dbReference type="ChEBI" id="CHEBI:16526"/>
        <dbReference type="ChEBI" id="CHEBI:57287"/>
        <dbReference type="ChEBI" id="CHEBI:57384"/>
        <dbReference type="ChEBI" id="CHEBI:90725"/>
        <dbReference type="ChEBI" id="CHEBI:90736"/>
        <dbReference type="EC" id="2.3.1.199"/>
    </reaction>
</comment>
<feature type="transmembrane region" description="Helical" evidence="10">
    <location>
        <begin position="398"/>
        <end position="417"/>
    </location>
</feature>
<dbReference type="Pfam" id="PF01151">
    <property type="entry name" value="ELO"/>
    <property type="match status" value="3"/>
</dbReference>
<evidence type="ECO:0000256" key="3">
    <source>
        <dbReference type="ARBA" id="ARBA00022679"/>
    </source>
</evidence>
<keyword evidence="5 10" id="KW-0276">Fatty acid metabolism</keyword>
<dbReference type="GO" id="GO:0005789">
    <property type="term" value="C:endoplasmic reticulum membrane"/>
    <property type="evidence" value="ECO:0007669"/>
    <property type="project" value="TreeGrafter"/>
</dbReference>
<dbReference type="EMBL" id="CAJPEX010000805">
    <property type="protein sequence ID" value="CAG0917283.1"/>
    <property type="molecule type" value="Genomic_DNA"/>
</dbReference>
<dbReference type="PROSITE" id="PS01188">
    <property type="entry name" value="ELO"/>
    <property type="match status" value="1"/>
</dbReference>
<dbReference type="EC" id="2.3.1.199" evidence="10"/>
<feature type="transmembrane region" description="Helical" evidence="10">
    <location>
        <begin position="308"/>
        <end position="327"/>
    </location>
</feature>
<dbReference type="GO" id="GO:0034626">
    <property type="term" value="P:fatty acid elongation, polyunsaturated fatty acid"/>
    <property type="evidence" value="ECO:0007669"/>
    <property type="project" value="TreeGrafter"/>
</dbReference>
<evidence type="ECO:0000256" key="9">
    <source>
        <dbReference type="ARBA" id="ARBA00023160"/>
    </source>
</evidence>
<accession>A0A7R9GDJ7</accession>
<dbReference type="GO" id="GO:0019367">
    <property type="term" value="P:fatty acid elongation, saturated fatty acid"/>
    <property type="evidence" value="ECO:0007669"/>
    <property type="project" value="TreeGrafter"/>
</dbReference>
<comment type="subcellular location">
    <subcellularLocation>
        <location evidence="1">Membrane</location>
        <topology evidence="1">Multi-pass membrane protein</topology>
    </subcellularLocation>
</comment>
<comment type="similarity">
    <text evidence="10">Belongs to the ELO family.</text>
</comment>
<dbReference type="OrthoDB" id="10259681at2759"/>
<organism evidence="11">
    <name type="scientific">Notodromas monacha</name>
    <dbReference type="NCBI Taxonomy" id="399045"/>
    <lineage>
        <taxon>Eukaryota</taxon>
        <taxon>Metazoa</taxon>
        <taxon>Ecdysozoa</taxon>
        <taxon>Arthropoda</taxon>
        <taxon>Crustacea</taxon>
        <taxon>Oligostraca</taxon>
        <taxon>Ostracoda</taxon>
        <taxon>Podocopa</taxon>
        <taxon>Podocopida</taxon>
        <taxon>Cypridocopina</taxon>
        <taxon>Cypridoidea</taxon>
        <taxon>Cyprididae</taxon>
        <taxon>Notodromas</taxon>
    </lineage>
</organism>
<feature type="transmembrane region" description="Helical" evidence="10">
    <location>
        <begin position="276"/>
        <end position="296"/>
    </location>
</feature>
<evidence type="ECO:0000256" key="6">
    <source>
        <dbReference type="ARBA" id="ARBA00022989"/>
    </source>
</evidence>
<dbReference type="PANTHER" id="PTHR11157:SF17">
    <property type="entry name" value="ELONGATION OF VERY LONG CHAIN FATTY ACIDS PROTEIN 6"/>
    <property type="match status" value="1"/>
</dbReference>
<evidence type="ECO:0000256" key="7">
    <source>
        <dbReference type="ARBA" id="ARBA00023098"/>
    </source>
</evidence>
<dbReference type="PANTHER" id="PTHR11157">
    <property type="entry name" value="FATTY ACID ACYL TRANSFERASE-RELATED"/>
    <property type="match status" value="1"/>
</dbReference>
<keyword evidence="9 10" id="KW-0275">Fatty acid biosynthesis</keyword>
<reference evidence="11" key="1">
    <citation type="submission" date="2020-11" db="EMBL/GenBank/DDBJ databases">
        <authorList>
            <person name="Tran Van P."/>
        </authorList>
    </citation>
    <scope>NUCLEOTIDE SEQUENCE</scope>
</reference>
<evidence type="ECO:0000313" key="12">
    <source>
        <dbReference type="Proteomes" id="UP000678499"/>
    </source>
</evidence>
<protein>
    <recommendedName>
        <fullName evidence="10">Elongation of very long chain fatty acids protein</fullName>
        <ecNumber evidence="10">2.3.1.199</ecNumber>
    </recommendedName>
    <alternativeName>
        <fullName evidence="10">Very-long-chain 3-oxoacyl-CoA synthase</fullName>
    </alternativeName>
</protein>